<dbReference type="Proteomes" id="UP000244978">
    <property type="component" value="Unassembled WGS sequence"/>
</dbReference>
<evidence type="ECO:0000259" key="4">
    <source>
        <dbReference type="Pfam" id="PF02771"/>
    </source>
</evidence>
<evidence type="ECO:0000256" key="2">
    <source>
        <dbReference type="ARBA" id="ARBA00049661"/>
    </source>
</evidence>
<evidence type="ECO:0000256" key="3">
    <source>
        <dbReference type="SAM" id="MobiDB-lite"/>
    </source>
</evidence>
<evidence type="ECO:0000256" key="1">
    <source>
        <dbReference type="ARBA" id="ARBA00023002"/>
    </source>
</evidence>
<dbReference type="GO" id="GO:0016712">
    <property type="term" value="F:oxidoreductase activity, acting on paired donors, with incorporation or reduction of molecular oxygen, reduced flavin or flavoprotein as one donor, and incorporation of one atom of oxygen"/>
    <property type="evidence" value="ECO:0007669"/>
    <property type="project" value="TreeGrafter"/>
</dbReference>
<dbReference type="InterPro" id="IPR050741">
    <property type="entry name" value="Acyl-CoA_dehydrogenase"/>
</dbReference>
<protein>
    <submittedName>
        <fullName evidence="6">Oxidoreductase</fullName>
    </submittedName>
</protein>
<sequence>MGSRSESTSADQAWSLQCRRFPFLKLNCTVQFERCKVNTCTRADRASAETTQRRPAVPSQTPTIPTEMDVEIEPIAGRYLTPVGLAMAEGVSALLPTIRAQAPQAERDGKLSAEVIRGLTDLGIYKAVAPIEHGGFALGARDLAEIAMALGRADASAGWSFFVACSLRMVSSFPAPLVEDLYSRAADHSGPTAAGGSTFAAITGTASRVEGGWQVEGKWTYTSGNHDAAWIFGGVSWHDGERGGHAIVMMDPAGLEHLDDWHVSGMGASDSNSVVTRQPMFVADKHFVDLADLPLHMNSVASRFTGLAYQARARASMLTVATQNIAILVGMAEGAFDVFADLAQKRKPFSPPYPTIAEMPSAQVAAGKAKAKVNAAKAILLQYTDQIDHFATHGGDFSADAEAQGSMDLAFAGNLCQESINLGLQIIGSSAMALSNPLQRFSRDAQVILSHGALRIESLAEITGRRLLGQAPFDMFAAGLQNKAPTPPTPSSHSIRSE</sequence>
<dbReference type="GO" id="GO:0003995">
    <property type="term" value="F:acyl-CoA dehydrogenase activity"/>
    <property type="evidence" value="ECO:0007669"/>
    <property type="project" value="TreeGrafter"/>
</dbReference>
<proteinExistence type="inferred from homology"/>
<dbReference type="InterPro" id="IPR013786">
    <property type="entry name" value="AcylCoA_DH/ox_N"/>
</dbReference>
<dbReference type="InterPro" id="IPR036250">
    <property type="entry name" value="AcylCo_DH-like_C"/>
</dbReference>
<dbReference type="GO" id="GO:0033539">
    <property type="term" value="P:fatty acid beta-oxidation using acyl-CoA dehydrogenase"/>
    <property type="evidence" value="ECO:0007669"/>
    <property type="project" value="TreeGrafter"/>
</dbReference>
<gene>
    <name evidence="6" type="ORF">DF220_07830</name>
</gene>
<dbReference type="Pfam" id="PF08028">
    <property type="entry name" value="Acyl-CoA_dh_2"/>
    <property type="match status" value="1"/>
</dbReference>
<dbReference type="PANTHER" id="PTHR48083:SF19">
    <property type="entry name" value="FLAVIN-DEPENDENT MONOOXYGENASE, OXYGENASE SUBUNIT HSAA"/>
    <property type="match status" value="1"/>
</dbReference>
<reference evidence="7" key="1">
    <citation type="submission" date="2018-04" db="EMBL/GenBank/DDBJ databases">
        <authorList>
            <person name="Liu S."/>
            <person name="Wang Z."/>
            <person name="Li J."/>
        </authorList>
    </citation>
    <scope>NUCLEOTIDE SEQUENCE [LARGE SCALE GENOMIC DNA]</scope>
    <source>
        <strain evidence="7">S1194</strain>
    </source>
</reference>
<dbReference type="InterPro" id="IPR009100">
    <property type="entry name" value="AcylCoA_DH/oxidase_NM_dom_sf"/>
</dbReference>
<dbReference type="Gene3D" id="1.10.540.10">
    <property type="entry name" value="Acyl-CoA dehydrogenase/oxidase, N-terminal domain"/>
    <property type="match status" value="1"/>
</dbReference>
<dbReference type="KEGG" id="salc:C2138_12835"/>
<dbReference type="Gene3D" id="1.20.140.10">
    <property type="entry name" value="Butyryl-CoA Dehydrogenase, subunit A, domain 3"/>
    <property type="match status" value="1"/>
</dbReference>
<organism evidence="6 7">
    <name type="scientific">Homoserinimonas hongtaonis</name>
    <dbReference type="NCBI Taxonomy" id="2079791"/>
    <lineage>
        <taxon>Bacteria</taxon>
        <taxon>Bacillati</taxon>
        <taxon>Actinomycetota</taxon>
        <taxon>Actinomycetes</taxon>
        <taxon>Micrococcales</taxon>
        <taxon>Microbacteriaceae</taxon>
        <taxon>Homoserinimonas</taxon>
    </lineage>
</organism>
<accession>A0A2U1T1K1</accession>
<feature type="region of interest" description="Disordered" evidence="3">
    <location>
        <begin position="43"/>
        <end position="63"/>
    </location>
</feature>
<comment type="similarity">
    <text evidence="2">Belongs to the HpaH/HsaA monooxygenase family.</text>
</comment>
<feature type="domain" description="Acyl-CoA dehydrogenase/oxidase N-terminal" evidence="4">
    <location>
        <begin position="98"/>
        <end position="167"/>
    </location>
</feature>
<keyword evidence="1" id="KW-0560">Oxidoreductase</keyword>
<dbReference type="InterPro" id="IPR013107">
    <property type="entry name" value="Acyl-CoA_DH_C"/>
</dbReference>
<comment type="caution">
    <text evidence="6">The sequence shown here is derived from an EMBL/GenBank/DDBJ whole genome shotgun (WGS) entry which is preliminary data.</text>
</comment>
<dbReference type="InterPro" id="IPR037069">
    <property type="entry name" value="AcylCoA_DH/ox_N_sf"/>
</dbReference>
<keyword evidence="7" id="KW-1185">Reference proteome</keyword>
<dbReference type="GO" id="GO:0050660">
    <property type="term" value="F:flavin adenine dinucleotide binding"/>
    <property type="evidence" value="ECO:0007669"/>
    <property type="project" value="InterPro"/>
</dbReference>
<dbReference type="SUPFAM" id="SSF47203">
    <property type="entry name" value="Acyl-CoA dehydrogenase C-terminal domain-like"/>
    <property type="match status" value="1"/>
</dbReference>
<dbReference type="InterPro" id="IPR046373">
    <property type="entry name" value="Acyl-CoA_Oxase/DH_mid-dom_sf"/>
</dbReference>
<evidence type="ECO:0000313" key="6">
    <source>
        <dbReference type="EMBL" id="PWB97745.1"/>
    </source>
</evidence>
<feature type="domain" description="Acyl-CoA dehydrogenase C-terminal" evidence="5">
    <location>
        <begin position="326"/>
        <end position="454"/>
    </location>
</feature>
<evidence type="ECO:0000313" key="7">
    <source>
        <dbReference type="Proteomes" id="UP000244978"/>
    </source>
</evidence>
<dbReference type="EMBL" id="QEEX01000001">
    <property type="protein sequence ID" value="PWB97745.1"/>
    <property type="molecule type" value="Genomic_DNA"/>
</dbReference>
<dbReference type="Pfam" id="PF02771">
    <property type="entry name" value="Acyl-CoA_dh_N"/>
    <property type="match status" value="1"/>
</dbReference>
<dbReference type="Gene3D" id="2.40.110.10">
    <property type="entry name" value="Butyryl-CoA Dehydrogenase, subunit A, domain 2"/>
    <property type="match status" value="1"/>
</dbReference>
<dbReference type="PANTHER" id="PTHR48083">
    <property type="entry name" value="MEDIUM-CHAIN SPECIFIC ACYL-COA DEHYDROGENASE, MITOCHONDRIAL-RELATED"/>
    <property type="match status" value="1"/>
</dbReference>
<dbReference type="SUPFAM" id="SSF56645">
    <property type="entry name" value="Acyl-CoA dehydrogenase NM domain-like"/>
    <property type="match status" value="1"/>
</dbReference>
<dbReference type="GO" id="GO:0005737">
    <property type="term" value="C:cytoplasm"/>
    <property type="evidence" value="ECO:0007669"/>
    <property type="project" value="TreeGrafter"/>
</dbReference>
<name>A0A2U1T1K1_9MICO</name>
<evidence type="ECO:0000259" key="5">
    <source>
        <dbReference type="Pfam" id="PF08028"/>
    </source>
</evidence>
<dbReference type="AlphaFoldDB" id="A0A2U1T1K1"/>